<sequence>MLCLRATTHTDLSLLLDPQGAPPPQLKVIDPAQERESFRRQLQQYPETITAMPCLPRFVSGAEIEYVTTRRDEIGIPMLAGIGQYGCVYVARHMPSGQILTIKLLSNESTSIYDLALEASITQHLEVTTVVPNFWGVAVVEQDDRYLHYCLIQEYVGSVRTLEAFDVNILVTINRLGQYFQSCMPLFNSVDWTALCCRIVSALNTIHKMGVVINDLKGDNILIRFQGATNHIFFIDFGMARYRSDLSVNYGLTTDEEREEFLSRFFLTAPEIVFTGWCYKASDIYSLGWLLGSISVTCDLPQMRGIVDWCLRPLPSQRPTAKQLVQATKDIFYDAIARKMLLSQTTNTFAPNCGSFTHSRPITFLYK</sequence>
<accession>A0AAD9MRG1</accession>
<comment type="caution">
    <text evidence="2">The sequence shown here is derived from an EMBL/GenBank/DDBJ whole genome shotgun (WGS) entry which is preliminary data.</text>
</comment>
<dbReference type="PANTHER" id="PTHR48011">
    <property type="entry name" value="CCR4-NOT TRANSCRIPTIONAL COMPLEX SUBUNIT CAF120-RELATED"/>
    <property type="match status" value="1"/>
</dbReference>
<reference evidence="2" key="1">
    <citation type="journal article" date="2023" name="Mol. Biol. Evol.">
        <title>Third-Generation Sequencing Reveals the Adaptive Role of the Epigenome in Three Deep-Sea Polychaetes.</title>
        <authorList>
            <person name="Perez M."/>
            <person name="Aroh O."/>
            <person name="Sun Y."/>
            <person name="Lan Y."/>
            <person name="Juniper S.K."/>
            <person name="Young C.R."/>
            <person name="Angers B."/>
            <person name="Qian P.Y."/>
        </authorList>
    </citation>
    <scope>NUCLEOTIDE SEQUENCE</scope>
    <source>
        <strain evidence="2">R07B-5</strain>
    </source>
</reference>
<dbReference type="InterPro" id="IPR000719">
    <property type="entry name" value="Prot_kinase_dom"/>
</dbReference>
<evidence type="ECO:0000259" key="1">
    <source>
        <dbReference type="PROSITE" id="PS50011"/>
    </source>
</evidence>
<dbReference type="PANTHER" id="PTHR48011:SF4">
    <property type="entry name" value="MITOGEN-ACTIVATED PROTEIN KINASE KINASE KINASE 19"/>
    <property type="match status" value="1"/>
</dbReference>
<gene>
    <name evidence="2" type="ORF">NP493_5282g00004</name>
</gene>
<dbReference type="Pfam" id="PF00069">
    <property type="entry name" value="Pkinase"/>
    <property type="match status" value="1"/>
</dbReference>
<dbReference type="EMBL" id="JAODUO010005270">
    <property type="protein sequence ID" value="KAK2141383.1"/>
    <property type="molecule type" value="Genomic_DNA"/>
</dbReference>
<feature type="domain" description="Protein kinase" evidence="1">
    <location>
        <begin position="74"/>
        <end position="367"/>
    </location>
</feature>
<dbReference type="InterPro" id="IPR011009">
    <property type="entry name" value="Kinase-like_dom_sf"/>
</dbReference>
<evidence type="ECO:0000313" key="2">
    <source>
        <dbReference type="EMBL" id="KAK2141383.1"/>
    </source>
</evidence>
<protein>
    <recommendedName>
        <fullName evidence="1">Protein kinase domain-containing protein</fullName>
    </recommendedName>
</protein>
<dbReference type="Proteomes" id="UP001209878">
    <property type="component" value="Unassembled WGS sequence"/>
</dbReference>
<keyword evidence="3" id="KW-1185">Reference proteome</keyword>
<dbReference type="AlphaFoldDB" id="A0AAD9MRG1"/>
<organism evidence="2 3">
    <name type="scientific">Ridgeia piscesae</name>
    <name type="common">Tubeworm</name>
    <dbReference type="NCBI Taxonomy" id="27915"/>
    <lineage>
        <taxon>Eukaryota</taxon>
        <taxon>Metazoa</taxon>
        <taxon>Spiralia</taxon>
        <taxon>Lophotrochozoa</taxon>
        <taxon>Annelida</taxon>
        <taxon>Polychaeta</taxon>
        <taxon>Sedentaria</taxon>
        <taxon>Canalipalpata</taxon>
        <taxon>Sabellida</taxon>
        <taxon>Siboglinidae</taxon>
        <taxon>Ridgeia</taxon>
    </lineage>
</organism>
<name>A0AAD9MRG1_RIDPI</name>
<evidence type="ECO:0000313" key="3">
    <source>
        <dbReference type="Proteomes" id="UP001209878"/>
    </source>
</evidence>
<dbReference type="SUPFAM" id="SSF56112">
    <property type="entry name" value="Protein kinase-like (PK-like)"/>
    <property type="match status" value="1"/>
</dbReference>
<dbReference type="InterPro" id="IPR052751">
    <property type="entry name" value="Plant_MAPKKK"/>
</dbReference>
<dbReference type="Gene3D" id="1.10.510.10">
    <property type="entry name" value="Transferase(Phosphotransferase) domain 1"/>
    <property type="match status" value="1"/>
</dbReference>
<proteinExistence type="predicted"/>
<dbReference type="SMART" id="SM00220">
    <property type="entry name" value="S_TKc"/>
    <property type="match status" value="1"/>
</dbReference>
<dbReference type="Gene3D" id="3.30.200.20">
    <property type="entry name" value="Phosphorylase Kinase, domain 1"/>
    <property type="match status" value="1"/>
</dbReference>
<dbReference type="PROSITE" id="PS50011">
    <property type="entry name" value="PROTEIN_KINASE_DOM"/>
    <property type="match status" value="1"/>
</dbReference>
<dbReference type="CDD" id="cd00180">
    <property type="entry name" value="PKc"/>
    <property type="match status" value="1"/>
</dbReference>
<dbReference type="GO" id="GO:0004672">
    <property type="term" value="F:protein kinase activity"/>
    <property type="evidence" value="ECO:0007669"/>
    <property type="project" value="InterPro"/>
</dbReference>
<dbReference type="GO" id="GO:0007165">
    <property type="term" value="P:signal transduction"/>
    <property type="evidence" value="ECO:0007669"/>
    <property type="project" value="TreeGrafter"/>
</dbReference>
<dbReference type="GO" id="GO:0005524">
    <property type="term" value="F:ATP binding"/>
    <property type="evidence" value="ECO:0007669"/>
    <property type="project" value="InterPro"/>
</dbReference>